<protein>
    <recommendedName>
        <fullName evidence="4">HTH La-type RNA-binding domain-containing protein</fullName>
    </recommendedName>
</protein>
<dbReference type="PANTHER" id="PTHR22792">
    <property type="entry name" value="LUPUS LA PROTEIN-RELATED"/>
    <property type="match status" value="1"/>
</dbReference>
<gene>
    <name evidence="5" type="ORF">OGATHE_006414</name>
</gene>
<dbReference type="PANTHER" id="PTHR22792:SF132">
    <property type="entry name" value="LA-RELATED PROTEIN 1"/>
    <property type="match status" value="1"/>
</dbReference>
<keyword evidence="6" id="KW-1185">Reference proteome</keyword>
<dbReference type="Gene3D" id="1.10.10.10">
    <property type="entry name" value="Winged helix-like DNA-binding domain superfamily/Winged helix DNA-binding domain"/>
    <property type="match status" value="1"/>
</dbReference>
<feature type="compositionally biased region" description="Polar residues" evidence="3">
    <location>
        <begin position="311"/>
        <end position="324"/>
    </location>
</feature>
<dbReference type="PROSITE" id="PS50961">
    <property type="entry name" value="HTH_LA"/>
    <property type="match status" value="1"/>
</dbReference>
<dbReference type="SMART" id="SM00715">
    <property type="entry name" value="LA"/>
    <property type="match status" value="1"/>
</dbReference>
<feature type="domain" description="HTH La-type RNA-binding" evidence="4">
    <location>
        <begin position="386"/>
        <end position="476"/>
    </location>
</feature>
<feature type="compositionally biased region" description="Polar residues" evidence="3">
    <location>
        <begin position="134"/>
        <end position="154"/>
    </location>
</feature>
<dbReference type="GO" id="GO:0003723">
    <property type="term" value="F:RNA binding"/>
    <property type="evidence" value="ECO:0007669"/>
    <property type="project" value="UniProtKB-UniRule"/>
</dbReference>
<evidence type="ECO:0000313" key="6">
    <source>
        <dbReference type="Proteomes" id="UP000788993"/>
    </source>
</evidence>
<dbReference type="GO" id="GO:0010494">
    <property type="term" value="C:cytoplasmic stress granule"/>
    <property type="evidence" value="ECO:0007669"/>
    <property type="project" value="TreeGrafter"/>
</dbReference>
<evidence type="ECO:0000256" key="2">
    <source>
        <dbReference type="PROSITE-ProRule" id="PRU00332"/>
    </source>
</evidence>
<feature type="region of interest" description="Disordered" evidence="3">
    <location>
        <begin position="1"/>
        <end position="247"/>
    </location>
</feature>
<keyword evidence="1 2" id="KW-0694">RNA-binding</keyword>
<feature type="region of interest" description="Disordered" evidence="3">
    <location>
        <begin position="271"/>
        <end position="324"/>
    </location>
</feature>
<dbReference type="CDD" id="cd07323">
    <property type="entry name" value="LAM"/>
    <property type="match status" value="1"/>
</dbReference>
<dbReference type="InterPro" id="IPR045180">
    <property type="entry name" value="La_dom_prot"/>
</dbReference>
<dbReference type="GO" id="GO:0005829">
    <property type="term" value="C:cytosol"/>
    <property type="evidence" value="ECO:0007669"/>
    <property type="project" value="TreeGrafter"/>
</dbReference>
<dbReference type="Proteomes" id="UP000788993">
    <property type="component" value="Unassembled WGS sequence"/>
</dbReference>
<reference evidence="5" key="1">
    <citation type="journal article" date="2021" name="Open Biol.">
        <title>Shared evolutionary footprints suggest mitochondrial oxidative damage underlies multiple complex I losses in fungi.</title>
        <authorList>
            <person name="Schikora-Tamarit M.A."/>
            <person name="Marcet-Houben M."/>
            <person name="Nosek J."/>
            <person name="Gabaldon T."/>
        </authorList>
    </citation>
    <scope>NUCLEOTIDE SEQUENCE</scope>
    <source>
        <strain evidence="5">NCAIM Y.01608</strain>
    </source>
</reference>
<reference evidence="5" key="2">
    <citation type="submission" date="2021-01" db="EMBL/GenBank/DDBJ databases">
        <authorList>
            <person name="Schikora-Tamarit M.A."/>
        </authorList>
    </citation>
    <scope>NUCLEOTIDE SEQUENCE</scope>
    <source>
        <strain evidence="5">NCAIM Y.01608</strain>
    </source>
</reference>
<feature type="compositionally biased region" description="Polar residues" evidence="3">
    <location>
        <begin position="85"/>
        <end position="100"/>
    </location>
</feature>
<dbReference type="InterPro" id="IPR006630">
    <property type="entry name" value="La_HTH"/>
</dbReference>
<organism evidence="5 6">
    <name type="scientific">Ogataea polymorpha</name>
    <dbReference type="NCBI Taxonomy" id="460523"/>
    <lineage>
        <taxon>Eukaryota</taxon>
        <taxon>Fungi</taxon>
        <taxon>Dikarya</taxon>
        <taxon>Ascomycota</taxon>
        <taxon>Saccharomycotina</taxon>
        <taxon>Pichiomycetes</taxon>
        <taxon>Pichiales</taxon>
        <taxon>Pichiaceae</taxon>
        <taxon>Ogataea</taxon>
    </lineage>
</organism>
<feature type="compositionally biased region" description="Polar residues" evidence="3">
    <location>
        <begin position="165"/>
        <end position="187"/>
    </location>
</feature>
<comment type="caution">
    <text evidence="5">The sequence shown here is derived from an EMBL/GenBank/DDBJ whole genome shotgun (WGS) entry which is preliminary data.</text>
</comment>
<feature type="compositionally biased region" description="Polar residues" evidence="3">
    <location>
        <begin position="31"/>
        <end position="45"/>
    </location>
</feature>
<dbReference type="InterPro" id="IPR036390">
    <property type="entry name" value="WH_DNA-bd_sf"/>
</dbReference>
<evidence type="ECO:0000313" key="5">
    <source>
        <dbReference type="EMBL" id="KAH3658690.1"/>
    </source>
</evidence>
<evidence type="ECO:0000256" key="3">
    <source>
        <dbReference type="SAM" id="MobiDB-lite"/>
    </source>
</evidence>
<proteinExistence type="predicted"/>
<accession>A0A9P8NS23</accession>
<sequence length="486" mass="53401">MGDSAPTHIASTGPELSNLHPAPPPEVNPWKKSSSSPHLAPQNESIKLPDSLAIPVNGKPQVQPVVAKAKKTGKQKWVPLEAEISVSSPSKTKIKSANGNSKKKDTKQNQSKRTNRKKATLPSDQQEDKAVVHDTTTVTTISDMSIATNEAINTSDEKTLAKLASQLTISSSEGPETAPPTSGSDATLDNGFTEVAANPRDQNSEQFDDPQFQKHQRSKSFNSNNMRYTKKNRSPYSRSSANLPSLPPYPILSSTPYYIPYYMPPVPPYGVSMSPSSSRRNSQLNSQASSRSSPKSIDELRTSATGERISQHASPSRSPETVSPSIYGDPNLYYGVMPGIPPHAGSPDPSSPVPYFQPYYMPPPTTGFPLYSSQAPYSPTYPGVAENSGDNKVGRLTKQLEYYFSMENLLKDIYLRKHMNSEGYVSVAFLAGFSRVKILSEGDFNSILQALKRTDLLEMTGSEKSEMVRLREGWERWVLPEDQREL</sequence>
<evidence type="ECO:0000256" key="1">
    <source>
        <dbReference type="ARBA" id="ARBA00022884"/>
    </source>
</evidence>
<feature type="compositionally biased region" description="Low complexity" evidence="3">
    <location>
        <begin position="271"/>
        <end position="294"/>
    </location>
</feature>
<name>A0A9P8NS23_9ASCO</name>
<dbReference type="GO" id="GO:0045727">
    <property type="term" value="P:positive regulation of translation"/>
    <property type="evidence" value="ECO:0007669"/>
    <property type="project" value="TreeGrafter"/>
</dbReference>
<dbReference type="SUPFAM" id="SSF46785">
    <property type="entry name" value="Winged helix' DNA-binding domain"/>
    <property type="match status" value="1"/>
</dbReference>
<evidence type="ECO:0000259" key="4">
    <source>
        <dbReference type="PROSITE" id="PS50961"/>
    </source>
</evidence>
<dbReference type="AlphaFoldDB" id="A0A9P8NS23"/>
<dbReference type="Pfam" id="PF05383">
    <property type="entry name" value="La"/>
    <property type="match status" value="1"/>
</dbReference>
<dbReference type="InterPro" id="IPR036388">
    <property type="entry name" value="WH-like_DNA-bd_sf"/>
</dbReference>
<dbReference type="EMBL" id="JAEUBD010001571">
    <property type="protein sequence ID" value="KAH3658690.1"/>
    <property type="molecule type" value="Genomic_DNA"/>
</dbReference>